<protein>
    <submittedName>
        <fullName evidence="13">ZP domain-containing protein</fullName>
    </submittedName>
</protein>
<keyword evidence="5 10" id="KW-0732">Signal</keyword>
<feature type="compositionally biased region" description="Low complexity" evidence="8">
    <location>
        <begin position="334"/>
        <end position="373"/>
    </location>
</feature>
<evidence type="ECO:0000313" key="13">
    <source>
        <dbReference type="WBParaSite" id="Pan_g20880.t1"/>
    </source>
</evidence>
<sequence>MVTVMLFVGLLICGMVPLVGGLLTTAPTLECLDDALRLHFVPETRPFLGHVYVKGFFYSSRCHLDYTQYSMAEPFFFHIPYRSDCQIRRERLNDPRGVSYTVTVVVQHHRLFVTSIDKAYSVSCFYRDTQTKLENAVQIGDLTTQVITQSDGNPACAYDVLQGTIDGPVAKYANIGDTLVHRFSCDSPNMGILVHSCYVRDGVGNEFALLDERGCSTDTSLVVPITYTDDLSTAFAPISAFKFADQMIIYFTCQITLCNADNNGCEGITPPQCTPTPLPGQPGGPSMPVTSTNENGSYGNFEDSFPESENTGALPVRPPTRNYTSTPLPPIYSTTEEAATTTTTTTTARPTTSTSTTTTTTTTRAPTTTTTPYLIPPPTTTQPFQPRPVTTPGYPPSVPPYVAPRPTTPPPGNAYGYGGSESNSYGQQGGYVTPPPPGFVNNGNSGNYNQGPSTPYETGATTAGANIFNRGWGQTGATASPGSQIPVEPIPQPLMPNMFRNEFASARHARDLPQNHPDTITLGVTADQLIVFTREDKDVPEEIKLDDARKAAENNETEASEDGGESADASVGEISAACGRSMAEFFWIAAFFVSLIGFGIVLFVQRHHYEQKLKKQPKSSFKAHPQIVTLSYP</sequence>
<proteinExistence type="predicted"/>
<dbReference type="Gene3D" id="2.60.40.4100">
    <property type="entry name" value="Zona pellucida, ZP-C domain"/>
    <property type="match status" value="1"/>
</dbReference>
<dbReference type="InterPro" id="IPR056953">
    <property type="entry name" value="CUT_N"/>
</dbReference>
<feature type="region of interest" description="Disordered" evidence="8">
    <location>
        <begin position="547"/>
        <end position="569"/>
    </location>
</feature>
<evidence type="ECO:0000256" key="1">
    <source>
        <dbReference type="ARBA" id="ARBA00004251"/>
    </source>
</evidence>
<feature type="chain" id="PRO_5028909305" evidence="10">
    <location>
        <begin position="22"/>
        <end position="633"/>
    </location>
</feature>
<dbReference type="InterPro" id="IPR042235">
    <property type="entry name" value="ZP-C_dom"/>
</dbReference>
<dbReference type="PANTHER" id="PTHR22907:SF58">
    <property type="entry name" value="ZP DOMAIN-CONTAINING PROTEIN"/>
    <property type="match status" value="1"/>
</dbReference>
<evidence type="ECO:0000256" key="10">
    <source>
        <dbReference type="SAM" id="SignalP"/>
    </source>
</evidence>
<dbReference type="Pfam" id="PF25057">
    <property type="entry name" value="CUT_N"/>
    <property type="match status" value="1"/>
</dbReference>
<evidence type="ECO:0000256" key="6">
    <source>
        <dbReference type="ARBA" id="ARBA00022989"/>
    </source>
</evidence>
<reference evidence="13" key="2">
    <citation type="submission" date="2020-10" db="UniProtKB">
        <authorList>
            <consortium name="WormBaseParasite"/>
        </authorList>
    </citation>
    <scope>IDENTIFICATION</scope>
</reference>
<keyword evidence="3" id="KW-1003">Cell membrane</keyword>
<reference evidence="12" key="1">
    <citation type="journal article" date="2013" name="Genetics">
        <title>The draft genome and transcriptome of Panagrellus redivivus are shaped by the harsh demands of a free-living lifestyle.</title>
        <authorList>
            <person name="Srinivasan J."/>
            <person name="Dillman A.R."/>
            <person name="Macchietto M.G."/>
            <person name="Heikkinen L."/>
            <person name="Lakso M."/>
            <person name="Fracchia K.M."/>
            <person name="Antoshechkin I."/>
            <person name="Mortazavi A."/>
            <person name="Wong G."/>
            <person name="Sternberg P.W."/>
        </authorList>
    </citation>
    <scope>NUCLEOTIDE SEQUENCE [LARGE SCALE GENOMIC DNA]</scope>
    <source>
        <strain evidence="12">MT8872</strain>
    </source>
</reference>
<evidence type="ECO:0000256" key="3">
    <source>
        <dbReference type="ARBA" id="ARBA00022475"/>
    </source>
</evidence>
<evidence type="ECO:0000256" key="2">
    <source>
        <dbReference type="ARBA" id="ARBA00022460"/>
    </source>
</evidence>
<feature type="region of interest" description="Disordered" evidence="8">
    <location>
        <begin position="306"/>
        <end position="388"/>
    </location>
</feature>
<feature type="compositionally biased region" description="Acidic residues" evidence="8">
    <location>
        <begin position="555"/>
        <end position="565"/>
    </location>
</feature>
<evidence type="ECO:0000313" key="12">
    <source>
        <dbReference type="Proteomes" id="UP000492821"/>
    </source>
</evidence>
<dbReference type="InterPro" id="IPR057475">
    <property type="entry name" value="CUT_C"/>
</dbReference>
<keyword evidence="2" id="KW-0193">Cuticle</keyword>
<evidence type="ECO:0000256" key="4">
    <source>
        <dbReference type="ARBA" id="ARBA00022692"/>
    </source>
</evidence>
<evidence type="ECO:0000256" key="7">
    <source>
        <dbReference type="ARBA" id="ARBA00023136"/>
    </source>
</evidence>
<dbReference type="PROSITE" id="PS51034">
    <property type="entry name" value="ZP_2"/>
    <property type="match status" value="1"/>
</dbReference>
<dbReference type="Pfam" id="PF25301">
    <property type="entry name" value="CUT_C"/>
    <property type="match status" value="1"/>
</dbReference>
<organism evidence="12 13">
    <name type="scientific">Panagrellus redivivus</name>
    <name type="common">Microworm</name>
    <dbReference type="NCBI Taxonomy" id="6233"/>
    <lineage>
        <taxon>Eukaryota</taxon>
        <taxon>Metazoa</taxon>
        <taxon>Ecdysozoa</taxon>
        <taxon>Nematoda</taxon>
        <taxon>Chromadorea</taxon>
        <taxon>Rhabditida</taxon>
        <taxon>Tylenchina</taxon>
        <taxon>Panagrolaimomorpha</taxon>
        <taxon>Panagrolaimoidea</taxon>
        <taxon>Panagrolaimidae</taxon>
        <taxon>Panagrellus</taxon>
    </lineage>
</organism>
<dbReference type="InterPro" id="IPR051962">
    <property type="entry name" value="Cuticlin"/>
</dbReference>
<dbReference type="GO" id="GO:0005886">
    <property type="term" value="C:plasma membrane"/>
    <property type="evidence" value="ECO:0007669"/>
    <property type="project" value="UniProtKB-SubCell"/>
</dbReference>
<dbReference type="AlphaFoldDB" id="A0A7E4VHH4"/>
<accession>A0A7E4VHH4</accession>
<name>A0A7E4VHH4_PANRE</name>
<evidence type="ECO:0000256" key="5">
    <source>
        <dbReference type="ARBA" id="ARBA00022729"/>
    </source>
</evidence>
<feature type="transmembrane region" description="Helical" evidence="9">
    <location>
        <begin position="585"/>
        <end position="604"/>
    </location>
</feature>
<keyword evidence="6 9" id="KW-1133">Transmembrane helix</keyword>
<keyword evidence="7 9" id="KW-0472">Membrane</keyword>
<keyword evidence="12" id="KW-1185">Reference proteome</keyword>
<dbReference type="InterPro" id="IPR001507">
    <property type="entry name" value="ZP_dom"/>
</dbReference>
<comment type="subcellular location">
    <subcellularLocation>
        <location evidence="1">Cell membrane</location>
        <topology evidence="1">Single-pass type I membrane protein</topology>
    </subcellularLocation>
</comment>
<evidence type="ECO:0000256" key="9">
    <source>
        <dbReference type="SAM" id="Phobius"/>
    </source>
</evidence>
<dbReference type="PANTHER" id="PTHR22907">
    <property type="entry name" value="GH04558P"/>
    <property type="match status" value="1"/>
</dbReference>
<dbReference type="WBParaSite" id="Pan_g20880.t1">
    <property type="protein sequence ID" value="Pan_g20880.t1"/>
    <property type="gene ID" value="Pan_g20880"/>
</dbReference>
<dbReference type="GO" id="GO:0042302">
    <property type="term" value="F:structural constituent of cuticle"/>
    <property type="evidence" value="ECO:0007669"/>
    <property type="project" value="UniProtKB-KW"/>
</dbReference>
<dbReference type="Proteomes" id="UP000492821">
    <property type="component" value="Unassembled WGS sequence"/>
</dbReference>
<evidence type="ECO:0000259" key="11">
    <source>
        <dbReference type="PROSITE" id="PS51034"/>
    </source>
</evidence>
<feature type="domain" description="ZP" evidence="11">
    <location>
        <begin position="30"/>
        <end position="272"/>
    </location>
</feature>
<feature type="signal peptide" evidence="10">
    <location>
        <begin position="1"/>
        <end position="21"/>
    </location>
</feature>
<keyword evidence="4 9" id="KW-0812">Transmembrane</keyword>
<evidence type="ECO:0000256" key="8">
    <source>
        <dbReference type="SAM" id="MobiDB-lite"/>
    </source>
</evidence>
<dbReference type="SMART" id="SM00241">
    <property type="entry name" value="ZP"/>
    <property type="match status" value="1"/>
</dbReference>